<gene>
    <name evidence="8" type="ORF">SAMN02910451_00222</name>
</gene>
<proteinExistence type="inferred from homology"/>
<protein>
    <recommendedName>
        <fullName evidence="6">fructokinase</fullName>
        <ecNumber evidence="6">2.7.1.4</ecNumber>
    </recommendedName>
</protein>
<dbReference type="EMBL" id="FMUR01000003">
    <property type="protein sequence ID" value="SCX76892.1"/>
    <property type="molecule type" value="Genomic_DNA"/>
</dbReference>
<comment type="cofactor">
    <cofactor evidence="1">
        <name>Mg(2+)</name>
        <dbReference type="ChEBI" id="CHEBI:18420"/>
    </cofactor>
</comment>
<evidence type="ECO:0000256" key="3">
    <source>
        <dbReference type="ARBA" id="ARBA00022723"/>
    </source>
</evidence>
<sequence>MYGAIEAGGTKMVLAVGDDKSNIVETTEIKTRSPRETIPEIMDFFGKYDIEGMGIGAFGPVCLDRNSESYGKIGKSPKLEWVGFSWMEAFGKADYPVTIDTDVNAACLGEVKYGNGKGLNNVIYITIGTGIGVGVYAEGNLLHGALHPEAGHILLPVSGRDGFEGICPYHKNCFEGLASGPAIEAHYGKKPQLLLDDMSVWEQEADYIGKALMQYICCYCPERIILGGGVMHIEKLFPMIREKTLSYMNGYVDTKEMQNIESYITPAGLMGQQGIKGALFLASLK</sequence>
<evidence type="ECO:0000256" key="5">
    <source>
        <dbReference type="ARBA" id="ARBA00022842"/>
    </source>
</evidence>
<dbReference type="Proteomes" id="UP000183047">
    <property type="component" value="Unassembled WGS sequence"/>
</dbReference>
<dbReference type="Pfam" id="PF00480">
    <property type="entry name" value="ROK"/>
    <property type="match status" value="1"/>
</dbReference>
<dbReference type="OrthoDB" id="9783435at2"/>
<evidence type="ECO:0000313" key="9">
    <source>
        <dbReference type="Proteomes" id="UP000183047"/>
    </source>
</evidence>
<dbReference type="AlphaFoldDB" id="A0A1G5AG75"/>
<dbReference type="PANTHER" id="PTHR42742">
    <property type="entry name" value="TRANSCRIPTIONAL REPRESSOR MPRA"/>
    <property type="match status" value="1"/>
</dbReference>
<dbReference type="RefSeq" id="WP_074461059.1">
    <property type="nucleotide sequence ID" value="NZ_FMUR01000003.1"/>
</dbReference>
<keyword evidence="8" id="KW-0808">Transferase</keyword>
<reference evidence="9" key="1">
    <citation type="submission" date="2016-10" db="EMBL/GenBank/DDBJ databases">
        <authorList>
            <person name="Varghese N."/>
            <person name="Submissions S."/>
        </authorList>
    </citation>
    <scope>NUCLEOTIDE SEQUENCE [LARGE SCALE GENOMIC DNA]</scope>
    <source>
        <strain evidence="9">XBD2006</strain>
    </source>
</reference>
<keyword evidence="9" id="KW-1185">Reference proteome</keyword>
<dbReference type="EC" id="2.7.1.4" evidence="6"/>
<comment type="catalytic activity">
    <reaction evidence="7">
        <text>D-fructose + ATP = D-fructose 6-phosphate + ADP + H(+)</text>
        <dbReference type="Rhea" id="RHEA:16125"/>
        <dbReference type="ChEBI" id="CHEBI:15378"/>
        <dbReference type="ChEBI" id="CHEBI:30616"/>
        <dbReference type="ChEBI" id="CHEBI:37721"/>
        <dbReference type="ChEBI" id="CHEBI:61527"/>
        <dbReference type="ChEBI" id="CHEBI:456216"/>
        <dbReference type="EC" id="2.7.1.4"/>
    </reaction>
</comment>
<dbReference type="SUPFAM" id="SSF53067">
    <property type="entry name" value="Actin-like ATPase domain"/>
    <property type="match status" value="1"/>
</dbReference>
<dbReference type="GO" id="GO:0046872">
    <property type="term" value="F:metal ion binding"/>
    <property type="evidence" value="ECO:0007669"/>
    <property type="project" value="UniProtKB-KW"/>
</dbReference>
<evidence type="ECO:0000256" key="7">
    <source>
        <dbReference type="ARBA" id="ARBA00048451"/>
    </source>
</evidence>
<dbReference type="PROSITE" id="PS01125">
    <property type="entry name" value="ROK"/>
    <property type="match status" value="1"/>
</dbReference>
<dbReference type="InterPro" id="IPR000600">
    <property type="entry name" value="ROK"/>
</dbReference>
<dbReference type="InterPro" id="IPR051804">
    <property type="entry name" value="Carb_Metab_Reg_Kinase/Isom"/>
</dbReference>
<keyword evidence="8" id="KW-0418">Kinase</keyword>
<dbReference type="InterPro" id="IPR049874">
    <property type="entry name" value="ROK_cs"/>
</dbReference>
<evidence type="ECO:0000256" key="2">
    <source>
        <dbReference type="ARBA" id="ARBA00006479"/>
    </source>
</evidence>
<dbReference type="Gene3D" id="3.30.420.40">
    <property type="match status" value="2"/>
</dbReference>
<dbReference type="PANTHER" id="PTHR42742:SF3">
    <property type="entry name" value="FRUCTOKINASE"/>
    <property type="match status" value="1"/>
</dbReference>
<dbReference type="InterPro" id="IPR043129">
    <property type="entry name" value="ATPase_NBD"/>
</dbReference>
<keyword evidence="3" id="KW-0479">Metal-binding</keyword>
<evidence type="ECO:0000256" key="6">
    <source>
        <dbReference type="ARBA" id="ARBA00038887"/>
    </source>
</evidence>
<evidence type="ECO:0000256" key="4">
    <source>
        <dbReference type="ARBA" id="ARBA00022833"/>
    </source>
</evidence>
<comment type="similarity">
    <text evidence="2">Belongs to the ROK (NagC/XylR) family.</text>
</comment>
<keyword evidence="4" id="KW-0862">Zinc</keyword>
<accession>A0A1G5AG75</accession>
<evidence type="ECO:0000313" key="8">
    <source>
        <dbReference type="EMBL" id="SCX76892.1"/>
    </source>
</evidence>
<name>A0A1G5AG75_9FIRM</name>
<dbReference type="CDD" id="cd24067">
    <property type="entry name" value="ASKHA_NBD_ROK_BsFRK-like"/>
    <property type="match status" value="1"/>
</dbReference>
<evidence type="ECO:0000256" key="1">
    <source>
        <dbReference type="ARBA" id="ARBA00001946"/>
    </source>
</evidence>
<dbReference type="GO" id="GO:0008865">
    <property type="term" value="F:fructokinase activity"/>
    <property type="evidence" value="ECO:0007669"/>
    <property type="project" value="UniProtKB-EC"/>
</dbReference>
<keyword evidence="5" id="KW-0460">Magnesium</keyword>
<organism evidence="8 9">
    <name type="scientific">Butyrivibrio hungatei</name>
    <dbReference type="NCBI Taxonomy" id="185008"/>
    <lineage>
        <taxon>Bacteria</taxon>
        <taxon>Bacillati</taxon>
        <taxon>Bacillota</taxon>
        <taxon>Clostridia</taxon>
        <taxon>Lachnospirales</taxon>
        <taxon>Lachnospiraceae</taxon>
        <taxon>Butyrivibrio</taxon>
    </lineage>
</organism>